<accession>A0A9P4HN43</accession>
<comment type="caution">
    <text evidence="3">The sequence shown here is derived from an EMBL/GenBank/DDBJ whole genome shotgun (WGS) entry which is preliminary data.</text>
</comment>
<dbReference type="InterPro" id="IPR056632">
    <property type="entry name" value="DUF7730"/>
</dbReference>
<organism evidence="3 4">
    <name type="scientific">Setomelanomma holmii</name>
    <dbReference type="NCBI Taxonomy" id="210430"/>
    <lineage>
        <taxon>Eukaryota</taxon>
        <taxon>Fungi</taxon>
        <taxon>Dikarya</taxon>
        <taxon>Ascomycota</taxon>
        <taxon>Pezizomycotina</taxon>
        <taxon>Dothideomycetes</taxon>
        <taxon>Pleosporomycetidae</taxon>
        <taxon>Pleosporales</taxon>
        <taxon>Pleosporineae</taxon>
        <taxon>Phaeosphaeriaceae</taxon>
        <taxon>Setomelanomma</taxon>
    </lineage>
</organism>
<gene>
    <name evidence="3" type="ORF">EK21DRAFT_84386</name>
</gene>
<dbReference type="EMBL" id="ML978156">
    <property type="protein sequence ID" value="KAF2036006.1"/>
    <property type="molecule type" value="Genomic_DNA"/>
</dbReference>
<keyword evidence="4" id="KW-1185">Reference proteome</keyword>
<sequence length="279" mass="32809">MPWRSPKEIYKRYKLHREKKKQKARFQKHENPSSSRPRVDSKVDAIVPFSRKEIILKTSTPVRPGPPLKHHEPVVDLWDKVDSKRREISTRNQRESPLLRLPSEVRNVIYELVLGGKTFKFKDAVNRGHASMVATSERHVLGLLYTCHQIYSEASLLPYSLNTFSFREFDVSLEPFLSHRRLAHNRAITSIELVTYQAARMWAAPDGFSEDFKEIEETEVIWRFPNLREIRVIVDLNVSLYVVYGTRDFDFRTIRQAQRDMEDAINAINPNIVVRFFWA</sequence>
<dbReference type="PANTHER" id="PTHR38790:SF4">
    <property type="entry name" value="2EXR DOMAIN-CONTAINING PROTEIN"/>
    <property type="match status" value="1"/>
</dbReference>
<dbReference type="OrthoDB" id="5413827at2759"/>
<evidence type="ECO:0000256" key="1">
    <source>
        <dbReference type="SAM" id="MobiDB-lite"/>
    </source>
</evidence>
<reference evidence="3" key="1">
    <citation type="journal article" date="2020" name="Stud. Mycol.">
        <title>101 Dothideomycetes genomes: a test case for predicting lifestyles and emergence of pathogens.</title>
        <authorList>
            <person name="Haridas S."/>
            <person name="Albert R."/>
            <person name="Binder M."/>
            <person name="Bloem J."/>
            <person name="Labutti K."/>
            <person name="Salamov A."/>
            <person name="Andreopoulos B."/>
            <person name="Baker S."/>
            <person name="Barry K."/>
            <person name="Bills G."/>
            <person name="Bluhm B."/>
            <person name="Cannon C."/>
            <person name="Castanera R."/>
            <person name="Culley D."/>
            <person name="Daum C."/>
            <person name="Ezra D."/>
            <person name="Gonzalez J."/>
            <person name="Henrissat B."/>
            <person name="Kuo A."/>
            <person name="Liang C."/>
            <person name="Lipzen A."/>
            <person name="Lutzoni F."/>
            <person name="Magnuson J."/>
            <person name="Mondo S."/>
            <person name="Nolan M."/>
            <person name="Ohm R."/>
            <person name="Pangilinan J."/>
            <person name="Park H.-J."/>
            <person name="Ramirez L."/>
            <person name="Alfaro M."/>
            <person name="Sun H."/>
            <person name="Tritt A."/>
            <person name="Yoshinaga Y."/>
            <person name="Zwiers L.-H."/>
            <person name="Turgeon B."/>
            <person name="Goodwin S."/>
            <person name="Spatafora J."/>
            <person name="Crous P."/>
            <person name="Grigoriev I."/>
        </authorList>
    </citation>
    <scope>NUCLEOTIDE SEQUENCE</scope>
    <source>
        <strain evidence="3">CBS 110217</strain>
    </source>
</reference>
<dbReference type="AlphaFoldDB" id="A0A9P4HN43"/>
<dbReference type="PANTHER" id="PTHR38790">
    <property type="entry name" value="2EXR DOMAIN-CONTAINING PROTEIN-RELATED"/>
    <property type="match status" value="1"/>
</dbReference>
<feature type="region of interest" description="Disordered" evidence="1">
    <location>
        <begin position="11"/>
        <end position="42"/>
    </location>
</feature>
<evidence type="ECO:0000313" key="4">
    <source>
        <dbReference type="Proteomes" id="UP000799777"/>
    </source>
</evidence>
<name>A0A9P4HN43_9PLEO</name>
<evidence type="ECO:0000259" key="2">
    <source>
        <dbReference type="Pfam" id="PF24864"/>
    </source>
</evidence>
<evidence type="ECO:0000313" key="3">
    <source>
        <dbReference type="EMBL" id="KAF2036006.1"/>
    </source>
</evidence>
<dbReference type="Proteomes" id="UP000799777">
    <property type="component" value="Unassembled WGS sequence"/>
</dbReference>
<feature type="domain" description="DUF7730" evidence="2">
    <location>
        <begin position="126"/>
        <end position="219"/>
    </location>
</feature>
<proteinExistence type="predicted"/>
<protein>
    <recommendedName>
        <fullName evidence="2">DUF7730 domain-containing protein</fullName>
    </recommendedName>
</protein>
<feature type="compositionally biased region" description="Basic residues" evidence="1">
    <location>
        <begin position="12"/>
        <end position="26"/>
    </location>
</feature>
<feature type="compositionally biased region" description="Basic and acidic residues" evidence="1">
    <location>
        <begin position="27"/>
        <end position="42"/>
    </location>
</feature>
<dbReference type="Pfam" id="PF24864">
    <property type="entry name" value="DUF7730"/>
    <property type="match status" value="1"/>
</dbReference>